<dbReference type="GO" id="GO:0031369">
    <property type="term" value="F:translation initiation factor binding"/>
    <property type="evidence" value="ECO:0007669"/>
    <property type="project" value="InterPro"/>
</dbReference>
<evidence type="ECO:0000256" key="3">
    <source>
        <dbReference type="ARBA" id="ARBA00022540"/>
    </source>
</evidence>
<dbReference type="FunFam" id="2.130.10.10:FF:000286">
    <property type="entry name" value="Eukaryotic translation initiation factor 3 subunit B"/>
    <property type="match status" value="1"/>
</dbReference>
<dbReference type="eggNOG" id="KOG2314">
    <property type="taxonomic scope" value="Eukaryota"/>
</dbReference>
<dbReference type="SUPFAM" id="SSF54928">
    <property type="entry name" value="RNA-binding domain, RBD"/>
    <property type="match status" value="1"/>
</dbReference>
<dbReference type="HOGENOM" id="CLU_011152_2_0_1"/>
<dbReference type="Pfam" id="PF08662">
    <property type="entry name" value="eIF2A"/>
    <property type="match status" value="1"/>
</dbReference>
<dbReference type="STRING" id="436017.A4S7N8"/>
<dbReference type="KEGG" id="olu:OSTLU_51414"/>
<evidence type="ECO:0000256" key="5">
    <source>
        <dbReference type="ARBA" id="ARBA00022917"/>
    </source>
</evidence>
<dbReference type="OrthoDB" id="10250414at2759"/>
<dbReference type="InterPro" id="IPR012677">
    <property type="entry name" value="Nucleotide-bd_a/b_plait_sf"/>
</dbReference>
<dbReference type="InterPro" id="IPR011400">
    <property type="entry name" value="EIF3B"/>
</dbReference>
<feature type="domain" description="RRM" evidence="8">
    <location>
        <begin position="57"/>
        <end position="144"/>
    </location>
</feature>
<dbReference type="PROSITE" id="PS50102">
    <property type="entry name" value="RRM"/>
    <property type="match status" value="1"/>
</dbReference>
<dbReference type="AlphaFoldDB" id="A4S7N8"/>
<dbReference type="SMART" id="SM00360">
    <property type="entry name" value="RRM"/>
    <property type="match status" value="1"/>
</dbReference>
<dbReference type="InterPro" id="IPR034363">
    <property type="entry name" value="eIF3B_RRM"/>
</dbReference>
<dbReference type="Gramene" id="ABO99598">
    <property type="protein sequence ID" value="ABO99598"/>
    <property type="gene ID" value="OSTLU_51414"/>
</dbReference>
<comment type="function">
    <text evidence="7">Component of the eukaryotic translation initiation factor 3 (eIF-3) complex, which is involved in protein synthesis and, together with other initiation factors, stimulates binding of mRNA and methionyl-tRNAi to the 40S ribosome.</text>
</comment>
<dbReference type="InterPro" id="IPR000504">
    <property type="entry name" value="RRM_dom"/>
</dbReference>
<dbReference type="PANTHER" id="PTHR14068:SF0">
    <property type="entry name" value="EUKARYOTIC TRANSLATION INITIATION FACTOR 3 SUBUNIT B"/>
    <property type="match status" value="1"/>
</dbReference>
<comment type="similarity">
    <text evidence="6 7">Belongs to the eIF-3 subunit B family.</text>
</comment>
<evidence type="ECO:0000313" key="10">
    <source>
        <dbReference type="Proteomes" id="UP000001568"/>
    </source>
</evidence>
<evidence type="ECO:0000259" key="8">
    <source>
        <dbReference type="PROSITE" id="PS50102"/>
    </source>
</evidence>
<dbReference type="HAMAP" id="MF_03001">
    <property type="entry name" value="eIF3b"/>
    <property type="match status" value="1"/>
</dbReference>
<evidence type="ECO:0000256" key="6">
    <source>
        <dbReference type="HAMAP-Rule" id="MF_03001"/>
    </source>
</evidence>
<comment type="subunit">
    <text evidence="6 7">Component of the eukaryotic translation initiation factor 3 (eIF-3) complex.</text>
</comment>
<dbReference type="OMA" id="LWGGPQF"/>
<sequence>MDDVPASFPRGEDGFVDWDKVDVESVELPADEIKRAGLDQPVKVELEEAKEDTGFASVIVVDNLPQIPEAKFGKLLNVLTKIFTQIGEIREGGMLMPQDEATKTSLGYAFVEFANEQQAQSAVEQTDGYKLDKTHIFKVCKFDDFEKYQKVPDEYVAPPPKPFAPRENTQAWMMDQRGRDQFVCRFGDETQIFWNDPQTKKGEDVYTRTHWTESYVQWSPKGSFLATVHRQGVALWGGDSFGRIAKYGHNGVQFIEFSPCERFLATGSTHDPTTADGVTSVLVNFFDTRSGAKLRTFMGPISDFIAQGQQGLRWPVFKWSGQSSDESGCFFAKMGTGMISVYAAPEMTLVDKKSIKVDGVVDFCWSPTDPILATFQPEQGLGNQPARLSLISLPSKKEVRSKNLLCTGSIVGVNMYWQASGDYFGAKVLRTTKSGKTTYSGFELFRLREPNCPMEVVELANKAEKIVAFAWEPKGHRFAVIHGDGARPDVSFYSMKDKQGNNNCTLIGTVKNKTANHLFWSPNGRVVILAGLKTMNGQFEFFDVETMETMASVEHFMATDVEWDPTGRFVTTAVTSVHQMENGYHMWTFNGKLLYKYGKDRFFQFLWRPRAKSLLTAEQEADIEKNIKKYSKRFEEIDEKIRNEADSNVASEKRATAEKWKKWVESKKAVRDTPIYKQALDELLGDQAKAKLDFVETTVIEEEILSIVEEPLS</sequence>
<dbReference type="GO" id="GO:0003723">
    <property type="term" value="F:RNA binding"/>
    <property type="evidence" value="ECO:0007669"/>
    <property type="project" value="UniProtKB-UniRule"/>
</dbReference>
<keyword evidence="2 6" id="KW-0963">Cytoplasm</keyword>
<dbReference type="PIRSF" id="PIRSF036424">
    <property type="entry name" value="eIF3b"/>
    <property type="match status" value="1"/>
</dbReference>
<dbReference type="Gene3D" id="2.130.10.10">
    <property type="entry name" value="YVTN repeat-like/Quinoprotein amine dehydrogenase"/>
    <property type="match status" value="2"/>
</dbReference>
<dbReference type="RefSeq" id="XP_001421305.1">
    <property type="nucleotide sequence ID" value="XM_001421268.1"/>
</dbReference>
<dbReference type="Gene3D" id="3.30.70.330">
    <property type="match status" value="1"/>
</dbReference>
<evidence type="ECO:0000256" key="2">
    <source>
        <dbReference type="ARBA" id="ARBA00022490"/>
    </source>
</evidence>
<evidence type="ECO:0000313" key="9">
    <source>
        <dbReference type="EMBL" id="ABO99598.1"/>
    </source>
</evidence>
<keyword evidence="5 6" id="KW-0648">Protein biosynthesis</keyword>
<dbReference type="GO" id="GO:0016282">
    <property type="term" value="C:eukaryotic 43S preinitiation complex"/>
    <property type="evidence" value="ECO:0007669"/>
    <property type="project" value="UniProtKB-UniRule"/>
</dbReference>
<comment type="function">
    <text evidence="6">RNA-binding component of the eukaryotic translation initiation factor 3 (eIF-3) complex, which is involved in protein synthesis of a specialized repertoire of mRNAs and, together with other initiation factors, stimulates binding of mRNA and methionyl-tRNAi to the 40S ribosome. The eIF-3 complex specifically targets and initiates translation of a subset of mRNAs involved in cell proliferation.</text>
</comment>
<dbReference type="GO" id="GO:0005852">
    <property type="term" value="C:eukaryotic translation initiation factor 3 complex"/>
    <property type="evidence" value="ECO:0007669"/>
    <property type="project" value="UniProtKB-UniRule"/>
</dbReference>
<dbReference type="InterPro" id="IPR013979">
    <property type="entry name" value="TIF_beta_prop-like"/>
</dbReference>
<gene>
    <name evidence="9" type="ORF">OSTLU_51414</name>
</gene>
<evidence type="ECO:0000256" key="7">
    <source>
        <dbReference type="PIRNR" id="PIRNR036424"/>
    </source>
</evidence>
<keyword evidence="4 6" id="KW-0694">RNA-binding</keyword>
<organism evidence="9 10">
    <name type="scientific">Ostreococcus lucimarinus (strain CCE9901)</name>
    <dbReference type="NCBI Taxonomy" id="436017"/>
    <lineage>
        <taxon>Eukaryota</taxon>
        <taxon>Viridiplantae</taxon>
        <taxon>Chlorophyta</taxon>
        <taxon>Mamiellophyceae</taxon>
        <taxon>Mamiellales</taxon>
        <taxon>Bathycoccaceae</taxon>
        <taxon>Ostreococcus</taxon>
    </lineage>
</organism>
<keyword evidence="3 6" id="KW-0396">Initiation factor</keyword>
<keyword evidence="10" id="KW-1185">Reference proteome</keyword>
<proteinExistence type="inferred from homology"/>
<accession>A4S7N8</accession>
<dbReference type="Proteomes" id="UP000001568">
    <property type="component" value="Chromosome 14"/>
</dbReference>
<dbReference type="GO" id="GO:0003743">
    <property type="term" value="F:translation initiation factor activity"/>
    <property type="evidence" value="ECO:0007669"/>
    <property type="project" value="UniProtKB-UniRule"/>
</dbReference>
<dbReference type="GO" id="GO:0001732">
    <property type="term" value="P:formation of cytoplasmic translation initiation complex"/>
    <property type="evidence" value="ECO:0007669"/>
    <property type="project" value="UniProtKB-UniRule"/>
</dbReference>
<name>A4S7N8_OSTLU</name>
<dbReference type="InterPro" id="IPR035979">
    <property type="entry name" value="RBD_domain_sf"/>
</dbReference>
<evidence type="ECO:0000256" key="1">
    <source>
        <dbReference type="ARBA" id="ARBA00004496"/>
    </source>
</evidence>
<protein>
    <recommendedName>
        <fullName evidence="6 7">Eukaryotic translation initiation factor 3 subunit B</fullName>
        <shortName evidence="6 7">eIF3b</shortName>
    </recommendedName>
    <alternativeName>
        <fullName evidence="6">eIF-3-eta</fullName>
    </alternativeName>
    <alternativeName>
        <fullName evidence="6">eIF3 p110</fullName>
    </alternativeName>
</protein>
<dbReference type="FunFam" id="3.30.70.330:FF:000235">
    <property type="entry name" value="Eukaryotic translation initiation factor 3 subunit B"/>
    <property type="match status" value="1"/>
</dbReference>
<dbReference type="Pfam" id="PF00076">
    <property type="entry name" value="RRM_1"/>
    <property type="match status" value="1"/>
</dbReference>
<dbReference type="SUPFAM" id="SSF82171">
    <property type="entry name" value="DPP6 N-terminal domain-like"/>
    <property type="match status" value="1"/>
</dbReference>
<dbReference type="EMBL" id="CP000594">
    <property type="protein sequence ID" value="ABO99598.1"/>
    <property type="molecule type" value="Genomic_DNA"/>
</dbReference>
<comment type="subcellular location">
    <subcellularLocation>
        <location evidence="1 6 7">Cytoplasm</location>
    </subcellularLocation>
</comment>
<dbReference type="GO" id="GO:0033290">
    <property type="term" value="C:eukaryotic 48S preinitiation complex"/>
    <property type="evidence" value="ECO:0007669"/>
    <property type="project" value="UniProtKB-UniRule"/>
</dbReference>
<reference evidence="9 10" key="1">
    <citation type="journal article" date="2007" name="Proc. Natl. Acad. Sci. U.S.A.">
        <title>The tiny eukaryote Ostreococcus provides genomic insights into the paradox of plankton speciation.</title>
        <authorList>
            <person name="Palenik B."/>
            <person name="Grimwood J."/>
            <person name="Aerts A."/>
            <person name="Rouze P."/>
            <person name="Salamov A."/>
            <person name="Putnam N."/>
            <person name="Dupont C."/>
            <person name="Jorgensen R."/>
            <person name="Derelle E."/>
            <person name="Rombauts S."/>
            <person name="Zhou K."/>
            <person name="Otillar R."/>
            <person name="Merchant S.S."/>
            <person name="Podell S."/>
            <person name="Gaasterland T."/>
            <person name="Napoli C."/>
            <person name="Gendler K."/>
            <person name="Manuell A."/>
            <person name="Tai V."/>
            <person name="Vallon O."/>
            <person name="Piganeau G."/>
            <person name="Jancek S."/>
            <person name="Heijde M."/>
            <person name="Jabbari K."/>
            <person name="Bowler C."/>
            <person name="Lohr M."/>
            <person name="Robbens S."/>
            <person name="Werner G."/>
            <person name="Dubchak I."/>
            <person name="Pazour G.J."/>
            <person name="Ren Q."/>
            <person name="Paulsen I."/>
            <person name="Delwiche C."/>
            <person name="Schmutz J."/>
            <person name="Rokhsar D."/>
            <person name="Van de Peer Y."/>
            <person name="Moreau H."/>
            <person name="Grigoriev I.V."/>
        </authorList>
    </citation>
    <scope>NUCLEOTIDE SEQUENCE [LARGE SCALE GENOMIC DNA]</scope>
    <source>
        <strain evidence="9 10">CCE9901</strain>
    </source>
</reference>
<evidence type="ECO:0000256" key="4">
    <source>
        <dbReference type="ARBA" id="ARBA00022884"/>
    </source>
</evidence>
<dbReference type="GeneID" id="5005279"/>
<dbReference type="PANTHER" id="PTHR14068">
    <property type="entry name" value="EUKARYOTIC TRANSLATION INITIATION FACTOR 3 EIF3 -RELATED"/>
    <property type="match status" value="1"/>
</dbReference>
<dbReference type="InterPro" id="IPR015943">
    <property type="entry name" value="WD40/YVTN_repeat-like_dom_sf"/>
</dbReference>
<dbReference type="CDD" id="cd12278">
    <property type="entry name" value="RRM_eIF3B"/>
    <property type="match status" value="1"/>
</dbReference>